<evidence type="ECO:0000256" key="1">
    <source>
        <dbReference type="SAM" id="Phobius"/>
    </source>
</evidence>
<dbReference type="Proteomes" id="UP001165367">
    <property type="component" value="Unassembled WGS sequence"/>
</dbReference>
<dbReference type="Pfam" id="PF02517">
    <property type="entry name" value="Rce1-like"/>
    <property type="match status" value="1"/>
</dbReference>
<organism evidence="3 4">
    <name type="scientific">Terrimonas ginsenosidimutans</name>
    <dbReference type="NCBI Taxonomy" id="2908004"/>
    <lineage>
        <taxon>Bacteria</taxon>
        <taxon>Pseudomonadati</taxon>
        <taxon>Bacteroidota</taxon>
        <taxon>Chitinophagia</taxon>
        <taxon>Chitinophagales</taxon>
        <taxon>Chitinophagaceae</taxon>
        <taxon>Terrimonas</taxon>
    </lineage>
</organism>
<feature type="transmembrane region" description="Helical" evidence="1">
    <location>
        <begin position="36"/>
        <end position="54"/>
    </location>
</feature>
<keyword evidence="3" id="KW-0378">Hydrolase</keyword>
<feature type="transmembrane region" description="Helical" evidence="1">
    <location>
        <begin position="74"/>
        <end position="95"/>
    </location>
</feature>
<evidence type="ECO:0000313" key="4">
    <source>
        <dbReference type="Proteomes" id="UP001165367"/>
    </source>
</evidence>
<feature type="domain" description="CAAX prenyl protease 2/Lysostaphin resistance protein A-like" evidence="2">
    <location>
        <begin position="115"/>
        <end position="204"/>
    </location>
</feature>
<dbReference type="RefSeq" id="WP_237874500.1">
    <property type="nucleotide sequence ID" value="NZ_JAKLTR010000011.1"/>
</dbReference>
<keyword evidence="1" id="KW-0472">Membrane</keyword>
<feature type="transmembrane region" description="Helical" evidence="1">
    <location>
        <begin position="168"/>
        <end position="188"/>
    </location>
</feature>
<name>A0ABS9KUJ0_9BACT</name>
<evidence type="ECO:0000313" key="3">
    <source>
        <dbReference type="EMBL" id="MCG2615962.1"/>
    </source>
</evidence>
<protein>
    <submittedName>
        <fullName evidence="3">CPBP family intramembrane metalloprotease</fullName>
    </submittedName>
</protein>
<comment type="caution">
    <text evidence="3">The sequence shown here is derived from an EMBL/GenBank/DDBJ whole genome shotgun (WGS) entry which is preliminary data.</text>
</comment>
<feature type="transmembrane region" description="Helical" evidence="1">
    <location>
        <begin position="240"/>
        <end position="258"/>
    </location>
</feature>
<keyword evidence="4" id="KW-1185">Reference proteome</keyword>
<keyword evidence="1" id="KW-0812">Transmembrane</keyword>
<gene>
    <name evidence="3" type="ORF">LZZ85_16820</name>
</gene>
<feature type="transmembrane region" description="Helical" evidence="1">
    <location>
        <begin position="9"/>
        <end position="30"/>
    </location>
</feature>
<dbReference type="PANTHER" id="PTHR39430:SF1">
    <property type="entry name" value="PROTEASE"/>
    <property type="match status" value="1"/>
</dbReference>
<reference evidence="3" key="1">
    <citation type="submission" date="2022-01" db="EMBL/GenBank/DDBJ databases">
        <authorList>
            <person name="Jo J.-H."/>
            <person name="Im W.-T."/>
        </authorList>
    </citation>
    <scope>NUCLEOTIDE SEQUENCE</scope>
    <source>
        <strain evidence="3">NA20</strain>
    </source>
</reference>
<keyword evidence="1" id="KW-1133">Transmembrane helix</keyword>
<keyword evidence="3" id="KW-0482">Metalloprotease</keyword>
<feature type="transmembrane region" description="Helical" evidence="1">
    <location>
        <begin position="115"/>
        <end position="132"/>
    </location>
</feature>
<proteinExistence type="predicted"/>
<evidence type="ECO:0000259" key="2">
    <source>
        <dbReference type="Pfam" id="PF02517"/>
    </source>
</evidence>
<accession>A0ABS9KUJ0</accession>
<dbReference type="PANTHER" id="PTHR39430">
    <property type="entry name" value="MEMBRANE-ASSOCIATED PROTEASE-RELATED"/>
    <property type="match status" value="1"/>
</dbReference>
<sequence>MFIVLFRCILFWILFEILLFATGKMAWFAPPEAVRWVQAGFGIASAIVLIYLFLRFEKKSFADIYLRIDRKTPLRFAGGLLAGAIIMSCILAVLLVFSELKLSKTPLTASPLKTASIYLMIIPFAFMEELAFRSYTMVRLDREYGLWTAQFLSAVVFALYHIVSGWTWYIAFMGPFIWAFLFALSAIRSAGIAMPTGIHASLNILQVVLGMKGGEAAFFALKLKEGHTPNAQQKLDALGIAIHIVIFAGGILATWFFIRNRNRSASISDLRE</sequence>
<keyword evidence="3" id="KW-0645">Protease</keyword>
<dbReference type="EMBL" id="JAKLTR010000011">
    <property type="protein sequence ID" value="MCG2615962.1"/>
    <property type="molecule type" value="Genomic_DNA"/>
</dbReference>
<dbReference type="GO" id="GO:0008237">
    <property type="term" value="F:metallopeptidase activity"/>
    <property type="evidence" value="ECO:0007669"/>
    <property type="project" value="UniProtKB-KW"/>
</dbReference>
<feature type="transmembrane region" description="Helical" evidence="1">
    <location>
        <begin position="200"/>
        <end position="220"/>
    </location>
</feature>
<dbReference type="InterPro" id="IPR003675">
    <property type="entry name" value="Rce1/LyrA-like_dom"/>
</dbReference>
<feature type="transmembrane region" description="Helical" evidence="1">
    <location>
        <begin position="144"/>
        <end position="162"/>
    </location>
</feature>